<feature type="domain" description="Myb-like" evidence="1">
    <location>
        <begin position="1"/>
        <end position="55"/>
    </location>
</feature>
<dbReference type="Gene3D" id="1.10.10.60">
    <property type="entry name" value="Homeodomain-like"/>
    <property type="match status" value="1"/>
</dbReference>
<dbReference type="PROSITE" id="PS50090">
    <property type="entry name" value="MYB_LIKE"/>
    <property type="match status" value="1"/>
</dbReference>
<dbReference type="EMBL" id="KR136259">
    <property type="protein sequence ID" value="AKG94214.1"/>
    <property type="molecule type" value="Genomic_DNA"/>
</dbReference>
<dbReference type="GeneID" id="26636119"/>
<dbReference type="Proteomes" id="UP000204415">
    <property type="component" value="Segment"/>
</dbReference>
<dbReference type="RefSeq" id="YP_009209700.1">
    <property type="nucleotide sequence ID" value="NC_028924.1"/>
</dbReference>
<dbReference type="InterPro" id="IPR009057">
    <property type="entry name" value="Homeodomain-like_sf"/>
</dbReference>
<evidence type="ECO:0000259" key="1">
    <source>
        <dbReference type="PROSITE" id="PS50090"/>
    </source>
</evidence>
<gene>
    <name evidence="2" type="ORF">P12002L_0040</name>
</gene>
<dbReference type="KEGG" id="vg:26636119"/>
<evidence type="ECO:0000313" key="2">
    <source>
        <dbReference type="EMBL" id="AKG94214.1"/>
    </source>
</evidence>
<name>A0A0F7IKG2_9CAUD</name>
<keyword evidence="3" id="KW-1185">Reference proteome</keyword>
<sequence>MKKWTKEEEQELVRLTENAWDWNFPGYDWVRTHLEIDYPNGRTVNAIRQKYYSILNCR</sequence>
<protein>
    <recommendedName>
        <fullName evidence="1">Myb-like domain-containing protein</fullName>
    </recommendedName>
</protein>
<accession>A0A0F7IKG2</accession>
<dbReference type="OrthoDB" id="35395at10239"/>
<evidence type="ECO:0000313" key="3">
    <source>
        <dbReference type="Proteomes" id="UP000204415"/>
    </source>
</evidence>
<dbReference type="InterPro" id="IPR001005">
    <property type="entry name" value="SANT/Myb"/>
</dbReference>
<organism evidence="2 3">
    <name type="scientific">Polaribacter phage P12002L</name>
    <dbReference type="NCBI Taxonomy" id="1647386"/>
    <lineage>
        <taxon>Viruses</taxon>
        <taxon>Duplodnaviria</taxon>
        <taxon>Heunggongvirae</taxon>
        <taxon>Uroviricota</taxon>
        <taxon>Caudoviricetes</taxon>
        <taxon>Incheonvirus</taxon>
        <taxon>Incheonvirus P12002L</taxon>
    </lineage>
</organism>
<proteinExistence type="predicted"/>
<dbReference type="SUPFAM" id="SSF46689">
    <property type="entry name" value="Homeodomain-like"/>
    <property type="match status" value="1"/>
</dbReference>
<reference evidence="2 3" key="1">
    <citation type="journal article" date="2015" name="Stand. Genomic Sci.">
        <title>Complete genome sequences of bacteriophages P12002L and P12002S, two lytic phages that infect a marine Polaribacter strain.</title>
        <authorList>
            <person name="Kang I."/>
            <person name="Jang H."/>
            <person name="Cho J.-C."/>
        </authorList>
    </citation>
    <scope>NUCLEOTIDE SEQUENCE [LARGE SCALE GENOMIC DNA]</scope>
</reference>